<evidence type="ECO:0000313" key="2">
    <source>
        <dbReference type="Proteomes" id="UP000886785"/>
    </source>
</evidence>
<gene>
    <name evidence="1" type="ORF">IAA54_10010</name>
</gene>
<accession>A0A9D1DS88</accession>
<sequence>MFGYVRPQKSELLVREFEQYRGVYCALCKQLGKSYGALSRMTLSYDCTFLAMLLMGLSGSPAGFETGRCVVNPLKKCTYCTGERKELIYAAALSVTMTWRKLKDDLADDRLPGKLRACLILPLLARAHKKAAREYPEMERLAAALAQGQKEAERFAEASVDMCAEPTAAMLAGVCRNAAQDETQGRLLEQFGYFLGRWIYLMDAADDLEKDLKEGAFNPLIRKFSLTAESGEEEIQAAREWCNGALNFSLARGLEAFQLFDFEQFSPILTNVVRQGLPEMQKLLLFNRPEKDAKKKKLS</sequence>
<organism evidence="1 2">
    <name type="scientific">Candidatus Gallacutalibacter pullicola</name>
    <dbReference type="NCBI Taxonomy" id="2840830"/>
    <lineage>
        <taxon>Bacteria</taxon>
        <taxon>Bacillati</taxon>
        <taxon>Bacillota</taxon>
        <taxon>Clostridia</taxon>
        <taxon>Eubacteriales</taxon>
        <taxon>Candidatus Gallacutalibacter</taxon>
    </lineage>
</organism>
<proteinExistence type="predicted"/>
<dbReference type="Proteomes" id="UP000886785">
    <property type="component" value="Unassembled WGS sequence"/>
</dbReference>
<comment type="caution">
    <text evidence="1">The sequence shown here is derived from an EMBL/GenBank/DDBJ whole genome shotgun (WGS) entry which is preliminary data.</text>
</comment>
<dbReference type="EMBL" id="DVHF01000122">
    <property type="protein sequence ID" value="HIR57992.1"/>
    <property type="molecule type" value="Genomic_DNA"/>
</dbReference>
<name>A0A9D1DS88_9FIRM</name>
<dbReference type="AlphaFoldDB" id="A0A9D1DS88"/>
<protein>
    <submittedName>
        <fullName evidence="1">Uncharacterized protein</fullName>
    </submittedName>
</protein>
<reference evidence="1" key="2">
    <citation type="journal article" date="2021" name="PeerJ">
        <title>Extensive microbial diversity within the chicken gut microbiome revealed by metagenomics and culture.</title>
        <authorList>
            <person name="Gilroy R."/>
            <person name="Ravi A."/>
            <person name="Getino M."/>
            <person name="Pursley I."/>
            <person name="Horton D.L."/>
            <person name="Alikhan N.F."/>
            <person name="Baker D."/>
            <person name="Gharbi K."/>
            <person name="Hall N."/>
            <person name="Watson M."/>
            <person name="Adriaenssens E.M."/>
            <person name="Foster-Nyarko E."/>
            <person name="Jarju S."/>
            <person name="Secka A."/>
            <person name="Antonio M."/>
            <person name="Oren A."/>
            <person name="Chaudhuri R.R."/>
            <person name="La Ragione R."/>
            <person name="Hildebrand F."/>
            <person name="Pallen M.J."/>
        </authorList>
    </citation>
    <scope>NUCLEOTIDE SEQUENCE</scope>
    <source>
        <strain evidence="1">ChiSjej1B19-7085</strain>
    </source>
</reference>
<reference evidence="1" key="1">
    <citation type="submission" date="2020-10" db="EMBL/GenBank/DDBJ databases">
        <authorList>
            <person name="Gilroy R."/>
        </authorList>
    </citation>
    <scope>NUCLEOTIDE SEQUENCE</scope>
    <source>
        <strain evidence="1">ChiSjej1B19-7085</strain>
    </source>
</reference>
<dbReference type="Pfam" id="PF18937">
    <property type="entry name" value="DUF5685"/>
    <property type="match status" value="1"/>
</dbReference>
<evidence type="ECO:0000313" key="1">
    <source>
        <dbReference type="EMBL" id="HIR57992.1"/>
    </source>
</evidence>
<dbReference type="InterPro" id="IPR043740">
    <property type="entry name" value="DUF5685"/>
</dbReference>